<evidence type="ECO:0000313" key="3">
    <source>
        <dbReference type="Proteomes" id="UP000824782"/>
    </source>
</evidence>
<evidence type="ECO:0000313" key="2">
    <source>
        <dbReference type="EMBL" id="KAG8591408.1"/>
    </source>
</evidence>
<reference evidence="2" key="1">
    <citation type="thesis" date="2020" institute="ProQuest LLC" country="789 East Eisenhower Parkway, Ann Arbor, MI, USA">
        <title>Comparative Genomics and Chromosome Evolution.</title>
        <authorList>
            <person name="Mudd A.B."/>
        </authorList>
    </citation>
    <scope>NUCLEOTIDE SEQUENCE</scope>
    <source>
        <strain evidence="2">237g6f4</strain>
        <tissue evidence="2">Blood</tissue>
    </source>
</reference>
<accession>A0AAV7D2K8</accession>
<comment type="caution">
    <text evidence="2">The sequence shown here is derived from an EMBL/GenBank/DDBJ whole genome shotgun (WGS) entry which is preliminary data.</text>
</comment>
<dbReference type="Proteomes" id="UP000824782">
    <property type="component" value="Unassembled WGS sequence"/>
</dbReference>
<sequence>MAGQWIRYTGHGHHPTDSAANLLKARLDVAGVARYQPHPQSPPTFPTHVGTPAPDSTGCLTEHEPGSEMYVILWQGGHWV</sequence>
<dbReference type="AlphaFoldDB" id="A0AAV7D2K8"/>
<gene>
    <name evidence="2" type="ORF">GDO81_000168</name>
</gene>
<feature type="region of interest" description="Disordered" evidence="1">
    <location>
        <begin position="36"/>
        <end position="56"/>
    </location>
</feature>
<proteinExistence type="predicted"/>
<organism evidence="2 3">
    <name type="scientific">Engystomops pustulosus</name>
    <name type="common">Tungara frog</name>
    <name type="synonym">Physalaemus pustulosus</name>
    <dbReference type="NCBI Taxonomy" id="76066"/>
    <lineage>
        <taxon>Eukaryota</taxon>
        <taxon>Metazoa</taxon>
        <taxon>Chordata</taxon>
        <taxon>Craniata</taxon>
        <taxon>Vertebrata</taxon>
        <taxon>Euteleostomi</taxon>
        <taxon>Amphibia</taxon>
        <taxon>Batrachia</taxon>
        <taxon>Anura</taxon>
        <taxon>Neobatrachia</taxon>
        <taxon>Hyloidea</taxon>
        <taxon>Leptodactylidae</taxon>
        <taxon>Leiuperinae</taxon>
        <taxon>Engystomops</taxon>
    </lineage>
</organism>
<name>A0AAV7D2K8_ENGPU</name>
<keyword evidence="3" id="KW-1185">Reference proteome</keyword>
<dbReference type="EMBL" id="WNYA01000001">
    <property type="protein sequence ID" value="KAG8591408.1"/>
    <property type="molecule type" value="Genomic_DNA"/>
</dbReference>
<protein>
    <submittedName>
        <fullName evidence="2">Uncharacterized protein</fullName>
    </submittedName>
</protein>
<evidence type="ECO:0000256" key="1">
    <source>
        <dbReference type="SAM" id="MobiDB-lite"/>
    </source>
</evidence>